<evidence type="ECO:0000256" key="5">
    <source>
        <dbReference type="ARBA" id="ARBA00023002"/>
    </source>
</evidence>
<keyword evidence="3" id="KW-0847">Vitamin C</keyword>
<evidence type="ECO:0000313" key="10">
    <source>
        <dbReference type="Proteomes" id="UP000702425"/>
    </source>
</evidence>
<dbReference type="Pfam" id="PF00578">
    <property type="entry name" value="AhpC-TSA"/>
    <property type="match status" value="1"/>
</dbReference>
<keyword evidence="10" id="KW-1185">Reference proteome</keyword>
<evidence type="ECO:0000256" key="6">
    <source>
        <dbReference type="ARBA" id="ARBA00023004"/>
    </source>
</evidence>
<dbReference type="InterPro" id="IPR000866">
    <property type="entry name" value="AhpC/TSA"/>
</dbReference>
<evidence type="ECO:0000256" key="1">
    <source>
        <dbReference type="ARBA" id="ARBA00001961"/>
    </source>
</evidence>
<evidence type="ECO:0000256" key="2">
    <source>
        <dbReference type="ARBA" id="ARBA00022723"/>
    </source>
</evidence>
<comment type="cofactor">
    <cofactor evidence="1">
        <name>L-ascorbate</name>
        <dbReference type="ChEBI" id="CHEBI:38290"/>
    </cofactor>
</comment>
<dbReference type="RefSeq" id="WP_172191673.1">
    <property type="nucleotide sequence ID" value="NZ_CAWPPK010000042.1"/>
</dbReference>
<gene>
    <name evidence="9" type="primary">bcp_4</name>
    <name evidence="9" type="ORF">E5S67_05329</name>
</gene>
<evidence type="ECO:0000313" key="9">
    <source>
        <dbReference type="EMBL" id="NQE37555.1"/>
    </source>
</evidence>
<dbReference type="EC" id="1.11.1.15" evidence="9"/>
<feature type="domain" description="Thioredoxin" evidence="7">
    <location>
        <begin position="4"/>
        <end position="157"/>
    </location>
</feature>
<dbReference type="SMART" id="SM00702">
    <property type="entry name" value="P4Hc"/>
    <property type="match status" value="1"/>
</dbReference>
<dbReference type="Pfam" id="PF13640">
    <property type="entry name" value="2OG-FeII_Oxy_3"/>
    <property type="match status" value="1"/>
</dbReference>
<keyword evidence="5 9" id="KW-0560">Oxidoreductase</keyword>
<dbReference type="PROSITE" id="PS51471">
    <property type="entry name" value="FE2OG_OXY"/>
    <property type="match status" value="1"/>
</dbReference>
<evidence type="ECO:0000259" key="7">
    <source>
        <dbReference type="PROSITE" id="PS51352"/>
    </source>
</evidence>
<dbReference type="InterPro" id="IPR005123">
    <property type="entry name" value="Oxoglu/Fe-dep_dioxygenase_dom"/>
</dbReference>
<dbReference type="InterPro" id="IPR006620">
    <property type="entry name" value="Pro_4_hyd_alph"/>
</dbReference>
<dbReference type="InterPro" id="IPR044862">
    <property type="entry name" value="Pro_4_hyd_alph_FE2OG_OXY"/>
</dbReference>
<name>A0ABX2D4H6_9CYAN</name>
<evidence type="ECO:0000256" key="4">
    <source>
        <dbReference type="ARBA" id="ARBA00022964"/>
    </source>
</evidence>
<dbReference type="Proteomes" id="UP000702425">
    <property type="component" value="Unassembled WGS sequence"/>
</dbReference>
<dbReference type="InterPro" id="IPR013766">
    <property type="entry name" value="Thioredoxin_domain"/>
</dbReference>
<dbReference type="Gene3D" id="2.60.120.620">
    <property type="entry name" value="q2cbj1_9rhob like domain"/>
    <property type="match status" value="1"/>
</dbReference>
<evidence type="ECO:0000256" key="3">
    <source>
        <dbReference type="ARBA" id="ARBA00022896"/>
    </source>
</evidence>
<protein>
    <submittedName>
        <fullName evidence="9">Peroxiredoxin bcp</fullName>
        <ecNumber evidence="9">1.11.1.15</ecNumber>
    </submittedName>
</protein>
<feature type="domain" description="Fe2OG dioxygenase" evidence="8">
    <location>
        <begin position="254"/>
        <end position="349"/>
    </location>
</feature>
<proteinExistence type="predicted"/>
<reference evidence="9 10" key="1">
    <citation type="journal article" date="2020" name="Sci. Rep.">
        <title>A novel cyanobacterial geosmin producer, revising GeoA distribution and dispersion patterns in Bacteria.</title>
        <authorList>
            <person name="Churro C."/>
            <person name="Semedo-Aguiar A.P."/>
            <person name="Silva A.D."/>
            <person name="Pereira-Leal J.B."/>
            <person name="Leite R.B."/>
        </authorList>
    </citation>
    <scope>NUCLEOTIDE SEQUENCE [LARGE SCALE GENOMIC DNA]</scope>
    <source>
        <strain evidence="9 10">IPMA8</strain>
    </source>
</reference>
<evidence type="ECO:0000259" key="8">
    <source>
        <dbReference type="PROSITE" id="PS51471"/>
    </source>
</evidence>
<keyword evidence="9" id="KW-0575">Peroxidase</keyword>
<dbReference type="PROSITE" id="PS51352">
    <property type="entry name" value="THIOREDOXIN_2"/>
    <property type="match status" value="1"/>
</dbReference>
<dbReference type="Gene3D" id="3.40.30.10">
    <property type="entry name" value="Glutaredoxin"/>
    <property type="match status" value="1"/>
</dbReference>
<dbReference type="EMBL" id="SRRZ01000136">
    <property type="protein sequence ID" value="NQE37555.1"/>
    <property type="molecule type" value="Genomic_DNA"/>
</dbReference>
<organism evidence="9 10">
    <name type="scientific">Microcoleus asticus IPMA8</name>
    <dbReference type="NCBI Taxonomy" id="2563858"/>
    <lineage>
        <taxon>Bacteria</taxon>
        <taxon>Bacillati</taxon>
        <taxon>Cyanobacteriota</taxon>
        <taxon>Cyanophyceae</taxon>
        <taxon>Oscillatoriophycideae</taxon>
        <taxon>Oscillatoriales</taxon>
        <taxon>Microcoleaceae</taxon>
        <taxon>Microcoleus</taxon>
        <taxon>Microcoleus asticus</taxon>
    </lineage>
</organism>
<keyword evidence="6" id="KW-0408">Iron</keyword>
<dbReference type="SUPFAM" id="SSF52833">
    <property type="entry name" value="Thioredoxin-like"/>
    <property type="match status" value="1"/>
</dbReference>
<keyword evidence="4" id="KW-0223">Dioxygenase</keyword>
<dbReference type="GO" id="GO:0004601">
    <property type="term" value="F:peroxidase activity"/>
    <property type="evidence" value="ECO:0007669"/>
    <property type="project" value="UniProtKB-KW"/>
</dbReference>
<accession>A0ABX2D4H6</accession>
<dbReference type="InterPro" id="IPR036249">
    <property type="entry name" value="Thioredoxin-like_sf"/>
</dbReference>
<keyword evidence="2" id="KW-0479">Metal-binding</keyword>
<sequence>MPLLEIGDPAPWFSIPSTNNPLFNFSTVGGRRVVLFFFGSAAFEQIQVMLKSFQERSEEFQSLQVARFGVSVDPADKEQNRPTTIAPSFLFFWDLDKTVSQQYGVSQDVEQNGVGGVHYAPQTFVINENLQIINILPMGEPHQHAQQVLDFFKTLPPIEEARAATRHAPVLVIPNVLDKKFCRTLIDMYKANGGSPSGFMRQIEGKTVGLHDDTFKKRRDFFIKDEDFRRELNAIILRRVRPEIEKAFQFTITRFERYLIGCYDAQSGGYFLPHRDNTSKATLHRRFAMTLNLNVGEYTGGFLRFPEYAPHGYKGDSGTAIIFSCSLLHEATSVISGQRFALLSFFYGDEEAEVRKANFKYLAADSDSRIGEPA</sequence>
<comment type="caution">
    <text evidence="9">The sequence shown here is derived from an EMBL/GenBank/DDBJ whole genome shotgun (WGS) entry which is preliminary data.</text>
</comment>